<comment type="caution">
    <text evidence="1">The sequence shown here is derived from an EMBL/GenBank/DDBJ whole genome shotgun (WGS) entry which is preliminary data.</text>
</comment>
<dbReference type="AlphaFoldDB" id="A0A9W9YP76"/>
<reference evidence="1" key="1">
    <citation type="submission" date="2023-01" db="EMBL/GenBank/DDBJ databases">
        <title>Genome assembly of the deep-sea coral Lophelia pertusa.</title>
        <authorList>
            <person name="Herrera S."/>
            <person name="Cordes E."/>
        </authorList>
    </citation>
    <scope>NUCLEOTIDE SEQUENCE</scope>
    <source>
        <strain evidence="1">USNM1676648</strain>
        <tissue evidence="1">Polyp</tissue>
    </source>
</reference>
<dbReference type="Proteomes" id="UP001163046">
    <property type="component" value="Unassembled WGS sequence"/>
</dbReference>
<gene>
    <name evidence="1" type="ORF">OS493_020766</name>
</gene>
<organism evidence="1 2">
    <name type="scientific">Desmophyllum pertusum</name>
    <dbReference type="NCBI Taxonomy" id="174260"/>
    <lineage>
        <taxon>Eukaryota</taxon>
        <taxon>Metazoa</taxon>
        <taxon>Cnidaria</taxon>
        <taxon>Anthozoa</taxon>
        <taxon>Hexacorallia</taxon>
        <taxon>Scleractinia</taxon>
        <taxon>Caryophylliina</taxon>
        <taxon>Caryophylliidae</taxon>
        <taxon>Desmophyllum</taxon>
    </lineage>
</organism>
<accession>A0A9W9YP76</accession>
<evidence type="ECO:0000313" key="2">
    <source>
        <dbReference type="Proteomes" id="UP001163046"/>
    </source>
</evidence>
<name>A0A9W9YP76_9CNID</name>
<keyword evidence="2" id="KW-1185">Reference proteome</keyword>
<protein>
    <submittedName>
        <fullName evidence="1">Uncharacterized protein</fullName>
    </submittedName>
</protein>
<proteinExistence type="predicted"/>
<dbReference type="EMBL" id="MU827314">
    <property type="protein sequence ID" value="KAJ7358925.1"/>
    <property type="molecule type" value="Genomic_DNA"/>
</dbReference>
<sequence>MESADSTSTVPEKDRAYLSSCKWLTHDVHDFYNRLNDIASTFCECLRKDHGDYRRYIRAKNYVLEKDWRHLWNFVDKHSKCIADVIRNWFLSAGRRTSQRIRNNIRKIMTKAPVKRRMKPRRLKFENL</sequence>
<evidence type="ECO:0000313" key="1">
    <source>
        <dbReference type="EMBL" id="KAJ7358925.1"/>
    </source>
</evidence>